<evidence type="ECO:0008006" key="4">
    <source>
        <dbReference type="Google" id="ProtNLM"/>
    </source>
</evidence>
<comment type="caution">
    <text evidence="2">The sequence shown here is derived from an EMBL/GenBank/DDBJ whole genome shotgun (WGS) entry which is preliminary data.</text>
</comment>
<sequence>MMGWLNIGSLVLGLIAWILPVVNIFRSRNNSNWVVLSMLSICACVISLYFQLLYNNYLVKIEDWSALMDTSGGVVVAGSVLLVITLFLNIMTFVVYRNRTTTESSKRI</sequence>
<organism evidence="2 3">
    <name type="scientific">Solibacillus merdavium</name>
    <dbReference type="NCBI Taxonomy" id="2762218"/>
    <lineage>
        <taxon>Bacteria</taxon>
        <taxon>Bacillati</taxon>
        <taxon>Bacillota</taxon>
        <taxon>Bacilli</taxon>
        <taxon>Bacillales</taxon>
        <taxon>Caryophanaceae</taxon>
        <taxon>Solibacillus</taxon>
    </lineage>
</organism>
<dbReference type="EMBL" id="JACSPW010000008">
    <property type="protein sequence ID" value="MBD8033326.1"/>
    <property type="molecule type" value="Genomic_DNA"/>
</dbReference>
<reference evidence="2 3" key="1">
    <citation type="submission" date="2020-08" db="EMBL/GenBank/DDBJ databases">
        <title>A Genomic Blueprint of the Chicken Gut Microbiome.</title>
        <authorList>
            <person name="Gilroy R."/>
            <person name="Ravi A."/>
            <person name="Getino M."/>
            <person name="Pursley I."/>
            <person name="Horton D.L."/>
            <person name="Alikhan N.-F."/>
            <person name="Baker D."/>
            <person name="Gharbi K."/>
            <person name="Hall N."/>
            <person name="Watson M."/>
            <person name="Adriaenssens E.M."/>
            <person name="Foster-Nyarko E."/>
            <person name="Jarju S."/>
            <person name="Secka A."/>
            <person name="Antonio M."/>
            <person name="Oren A."/>
            <person name="Chaudhuri R."/>
            <person name="La Ragione R.M."/>
            <person name="Hildebrand F."/>
            <person name="Pallen M.J."/>
        </authorList>
    </citation>
    <scope>NUCLEOTIDE SEQUENCE [LARGE SCALE GENOMIC DNA]</scope>
    <source>
        <strain evidence="2 3">Sa1YVA6</strain>
    </source>
</reference>
<keyword evidence="1" id="KW-1133">Transmembrane helix</keyword>
<evidence type="ECO:0000256" key="1">
    <source>
        <dbReference type="SAM" id="Phobius"/>
    </source>
</evidence>
<evidence type="ECO:0000313" key="2">
    <source>
        <dbReference type="EMBL" id="MBD8033326.1"/>
    </source>
</evidence>
<feature type="transmembrane region" description="Helical" evidence="1">
    <location>
        <begin position="6"/>
        <end position="25"/>
    </location>
</feature>
<name>A0ABR8XN43_9BACL</name>
<dbReference type="Proteomes" id="UP000600565">
    <property type="component" value="Unassembled WGS sequence"/>
</dbReference>
<keyword evidence="1" id="KW-0812">Transmembrane</keyword>
<feature type="transmembrane region" description="Helical" evidence="1">
    <location>
        <begin position="32"/>
        <end position="54"/>
    </location>
</feature>
<keyword evidence="1" id="KW-0472">Membrane</keyword>
<protein>
    <recommendedName>
        <fullName evidence="4">Cytochrome c oxidase subunit 4</fullName>
    </recommendedName>
</protein>
<feature type="transmembrane region" description="Helical" evidence="1">
    <location>
        <begin position="74"/>
        <end position="96"/>
    </location>
</feature>
<keyword evidence="3" id="KW-1185">Reference proteome</keyword>
<proteinExistence type="predicted"/>
<gene>
    <name evidence="2" type="ORF">H9632_09610</name>
</gene>
<evidence type="ECO:0000313" key="3">
    <source>
        <dbReference type="Proteomes" id="UP000600565"/>
    </source>
</evidence>
<accession>A0ABR8XN43</accession>